<dbReference type="InterPro" id="IPR036397">
    <property type="entry name" value="RNaseH_sf"/>
</dbReference>
<evidence type="ECO:0000313" key="2">
    <source>
        <dbReference type="Proteomes" id="UP000887159"/>
    </source>
</evidence>
<name>A0A8X6VSL3_TRICX</name>
<dbReference type="Gene3D" id="3.30.420.10">
    <property type="entry name" value="Ribonuclease H-like superfamily/Ribonuclease H"/>
    <property type="match status" value="1"/>
</dbReference>
<accession>A0A8X6VSL3</accession>
<comment type="caution">
    <text evidence="1">The sequence shown here is derived from an EMBL/GenBank/DDBJ whole genome shotgun (WGS) entry which is preliminary data.</text>
</comment>
<gene>
    <name evidence="1" type="ORF">TNCV_3990831</name>
</gene>
<protein>
    <submittedName>
        <fullName evidence="1">Uncharacterized protein</fullName>
    </submittedName>
</protein>
<dbReference type="AlphaFoldDB" id="A0A8X6VSL3"/>
<dbReference type="EMBL" id="BMAU01021357">
    <property type="protein sequence ID" value="GFY21039.1"/>
    <property type="molecule type" value="Genomic_DNA"/>
</dbReference>
<proteinExistence type="predicted"/>
<keyword evidence="2" id="KW-1185">Reference proteome</keyword>
<organism evidence="1 2">
    <name type="scientific">Trichonephila clavipes</name>
    <name type="common">Golden silk orbweaver</name>
    <name type="synonym">Nephila clavipes</name>
    <dbReference type="NCBI Taxonomy" id="2585209"/>
    <lineage>
        <taxon>Eukaryota</taxon>
        <taxon>Metazoa</taxon>
        <taxon>Ecdysozoa</taxon>
        <taxon>Arthropoda</taxon>
        <taxon>Chelicerata</taxon>
        <taxon>Arachnida</taxon>
        <taxon>Araneae</taxon>
        <taxon>Araneomorphae</taxon>
        <taxon>Entelegynae</taxon>
        <taxon>Araneoidea</taxon>
        <taxon>Nephilidae</taxon>
        <taxon>Trichonephila</taxon>
    </lineage>
</organism>
<reference evidence="1" key="1">
    <citation type="submission" date="2020-08" db="EMBL/GenBank/DDBJ databases">
        <title>Multicomponent nature underlies the extraordinary mechanical properties of spider dragline silk.</title>
        <authorList>
            <person name="Kono N."/>
            <person name="Nakamura H."/>
            <person name="Mori M."/>
            <person name="Yoshida Y."/>
            <person name="Ohtoshi R."/>
            <person name="Malay A.D."/>
            <person name="Moran D.A.P."/>
            <person name="Tomita M."/>
            <person name="Numata K."/>
            <person name="Arakawa K."/>
        </authorList>
    </citation>
    <scope>NUCLEOTIDE SEQUENCE</scope>
</reference>
<sequence length="113" mass="12396">MGALMACTGISTGGLINLDIIRNGILTALKYTNRPYVKPHAAAIDDFFLLMQANARNHTTCLEWPACSPDLNIIQHAWDSFGRHRLLFRLGRCNSLTSGTVFPKVSPIASSHT</sequence>
<dbReference type="Proteomes" id="UP000887159">
    <property type="component" value="Unassembled WGS sequence"/>
</dbReference>
<dbReference type="GO" id="GO:0003676">
    <property type="term" value="F:nucleic acid binding"/>
    <property type="evidence" value="ECO:0007669"/>
    <property type="project" value="InterPro"/>
</dbReference>
<evidence type="ECO:0000313" key="1">
    <source>
        <dbReference type="EMBL" id="GFY21039.1"/>
    </source>
</evidence>